<gene>
    <name evidence="2" type="ORF">FHE74_01620</name>
</gene>
<evidence type="ECO:0000259" key="1">
    <source>
        <dbReference type="PROSITE" id="PS51671"/>
    </source>
</evidence>
<keyword evidence="3" id="KW-1185">Reference proteome</keyword>
<dbReference type="PROSITE" id="PS51671">
    <property type="entry name" value="ACT"/>
    <property type="match status" value="1"/>
</dbReference>
<name>A0A5C4U7A4_9CORY</name>
<dbReference type="RefSeq" id="WP_139464682.1">
    <property type="nucleotide sequence ID" value="NZ_VDHJ01000002.1"/>
</dbReference>
<accession>A0A5C4U7A4</accession>
<protein>
    <submittedName>
        <fullName evidence="2">Amino acid-binding ACT domain protein</fullName>
    </submittedName>
</protein>
<evidence type="ECO:0000313" key="2">
    <source>
        <dbReference type="EMBL" id="TNL99765.1"/>
    </source>
</evidence>
<proteinExistence type="predicted"/>
<dbReference type="SUPFAM" id="SSF55021">
    <property type="entry name" value="ACT-like"/>
    <property type="match status" value="1"/>
</dbReference>
<dbReference type="Proteomes" id="UP000312032">
    <property type="component" value="Unassembled WGS sequence"/>
</dbReference>
<reference evidence="2 3" key="1">
    <citation type="submission" date="2019-06" db="EMBL/GenBank/DDBJ databases">
        <authorList>
            <person name="Li J."/>
        </authorList>
    </citation>
    <scope>NUCLEOTIDE SEQUENCE [LARGE SCALE GENOMIC DNA]</scope>
    <source>
        <strain evidence="2 3">LMG 28165</strain>
    </source>
</reference>
<sequence length="222" mass="23303">MSFLVRVQLPDEPGSLGALAEAFGVVGGNIQSVDIVDVSPTGTVTDDIVIELPTGSMPDTLITAVSAVDGAEVDSIRPFAGRVDRRGQIVMLADLARQRANRQRAIEGLVERIPQSMTATWAIMVASDETIHRVAESQAAPGDDGTVPSAIDVTTARTLHPEDETWIPESWSLLDTALAAAALPGTELTLILGRHGGPDFLASEVEHLGNLADIVGPLLAQS</sequence>
<comment type="caution">
    <text evidence="2">The sequence shown here is derived from an EMBL/GenBank/DDBJ whole genome shotgun (WGS) entry which is preliminary data.</text>
</comment>
<dbReference type="EMBL" id="VDHJ01000002">
    <property type="protein sequence ID" value="TNL99765.1"/>
    <property type="molecule type" value="Genomic_DNA"/>
</dbReference>
<organism evidence="2 3">
    <name type="scientific">Corynebacterium tapiri</name>
    <dbReference type="NCBI Taxonomy" id="1448266"/>
    <lineage>
        <taxon>Bacteria</taxon>
        <taxon>Bacillati</taxon>
        <taxon>Actinomycetota</taxon>
        <taxon>Actinomycetes</taxon>
        <taxon>Mycobacteriales</taxon>
        <taxon>Corynebacteriaceae</taxon>
        <taxon>Corynebacterium</taxon>
    </lineage>
</organism>
<dbReference type="OrthoDB" id="5243606at2"/>
<evidence type="ECO:0000313" key="3">
    <source>
        <dbReference type="Proteomes" id="UP000312032"/>
    </source>
</evidence>
<dbReference type="InterPro" id="IPR045865">
    <property type="entry name" value="ACT-like_dom_sf"/>
</dbReference>
<dbReference type="InterPro" id="IPR002912">
    <property type="entry name" value="ACT_dom"/>
</dbReference>
<feature type="domain" description="ACT" evidence="1">
    <location>
        <begin position="4"/>
        <end position="88"/>
    </location>
</feature>
<dbReference type="AlphaFoldDB" id="A0A5C4U7A4"/>